<feature type="domain" description="Transcription factor IIIC subunit Tfc1/Sfc1 triple barrel" evidence="7">
    <location>
        <begin position="12"/>
        <end position="102"/>
    </location>
</feature>
<dbReference type="EMBL" id="CAJNNV010006018">
    <property type="protein sequence ID" value="CAE8592980.1"/>
    <property type="molecule type" value="Genomic_DNA"/>
</dbReference>
<evidence type="ECO:0000313" key="8">
    <source>
        <dbReference type="EMBL" id="CAE8592980.1"/>
    </source>
</evidence>
<evidence type="ECO:0008006" key="10">
    <source>
        <dbReference type="Google" id="ProtNLM"/>
    </source>
</evidence>
<feature type="domain" description="Transcription factor IIIC subunit 5 HTH" evidence="6">
    <location>
        <begin position="136"/>
        <end position="292"/>
    </location>
</feature>
<proteinExistence type="predicted"/>
<evidence type="ECO:0000256" key="4">
    <source>
        <dbReference type="ARBA" id="ARBA00023242"/>
    </source>
</evidence>
<dbReference type="InterPro" id="IPR041499">
    <property type="entry name" value="Tfc1/Sfc1_N"/>
</dbReference>
<reference evidence="8" key="1">
    <citation type="submission" date="2021-02" db="EMBL/GenBank/DDBJ databases">
        <authorList>
            <person name="Dougan E. K."/>
            <person name="Rhodes N."/>
            <person name="Thang M."/>
            <person name="Chan C."/>
        </authorList>
    </citation>
    <scope>NUCLEOTIDE SEQUENCE</scope>
</reference>
<dbReference type="OrthoDB" id="5598268at2759"/>
<evidence type="ECO:0000259" key="7">
    <source>
        <dbReference type="Pfam" id="PF17682"/>
    </source>
</evidence>
<dbReference type="InterPro" id="IPR019136">
    <property type="entry name" value="TF_IIIC_su-5_HTH"/>
</dbReference>
<evidence type="ECO:0000256" key="3">
    <source>
        <dbReference type="ARBA" id="ARBA00023163"/>
    </source>
</evidence>
<dbReference type="GO" id="GO:0001002">
    <property type="term" value="F:RNA polymerase III type 1 promoter sequence-specific DNA binding"/>
    <property type="evidence" value="ECO:0007669"/>
    <property type="project" value="TreeGrafter"/>
</dbReference>
<evidence type="ECO:0000256" key="1">
    <source>
        <dbReference type="ARBA" id="ARBA00004123"/>
    </source>
</evidence>
<feature type="compositionally biased region" description="Low complexity" evidence="5">
    <location>
        <begin position="404"/>
        <end position="419"/>
    </location>
</feature>
<organism evidence="8 9">
    <name type="scientific">Polarella glacialis</name>
    <name type="common">Dinoflagellate</name>
    <dbReference type="NCBI Taxonomy" id="89957"/>
    <lineage>
        <taxon>Eukaryota</taxon>
        <taxon>Sar</taxon>
        <taxon>Alveolata</taxon>
        <taxon>Dinophyceae</taxon>
        <taxon>Suessiales</taxon>
        <taxon>Suessiaceae</taxon>
        <taxon>Polarella</taxon>
    </lineage>
</organism>
<keyword evidence="2" id="KW-0238">DNA-binding</keyword>
<dbReference type="AlphaFoldDB" id="A0A813DZN1"/>
<keyword evidence="4" id="KW-0539">Nucleus</keyword>
<gene>
    <name evidence="8" type="ORF">PGLA1383_LOCUS11594</name>
</gene>
<evidence type="ECO:0000256" key="2">
    <source>
        <dbReference type="ARBA" id="ARBA00023125"/>
    </source>
</evidence>
<feature type="region of interest" description="Disordered" evidence="5">
    <location>
        <begin position="403"/>
        <end position="442"/>
    </location>
</feature>
<dbReference type="InterPro" id="IPR042536">
    <property type="entry name" value="TFIIIC_tauA_Sfc1"/>
</dbReference>
<sequence>MQATAPLPRVCAVELPGRVANPAEAVASIGGAAAVRQAMMHRDGRLRLRLCRKYQFQAPLPMRRRRTSDVLVKATRRSDGSWDCQPVGVVDTSFGAEVLADFLYVPGASLSHGQSPVVSSIEQELCGERVAGAPYMPPAFFTRVDTAQAYDFEENAFLRRQKSKEVKSVAGTGETKLRRAWISVSVVKFREKGPAPTSPPEGAEAQLREDERKVAEAVRTLFVERPLWLRGPLEERLREQSFSPNVTTMQKSLLCVAYLWSDGPWRGAYARLGFDPRLAAEESCRLQVIDFRDRFLRQQRSYFERIQGVLDAGSVQVLDCHFRTPPVNRSQLYQLGDIEDEVVQQTLSALSGFGAEASEKFGWMPQPALETIRERMAVKAELMRRSRLANVLALEAPTALQALPASAPETQPQAAAPATSEEEGCMANKRRRKVGKSKEDVE</sequence>
<evidence type="ECO:0000259" key="6">
    <source>
        <dbReference type="Pfam" id="PF09734"/>
    </source>
</evidence>
<dbReference type="Gene3D" id="3.30.200.160">
    <property type="entry name" value="TFIIIC, subcomplex tauA, subunit Sfc1, barrel domain"/>
    <property type="match status" value="1"/>
</dbReference>
<dbReference type="PANTHER" id="PTHR13230">
    <property type="entry name" value="GENERAL TRANSCRIPTION FACTOR IIIC, POLYPEPTIDE 5"/>
    <property type="match status" value="1"/>
</dbReference>
<evidence type="ECO:0000256" key="5">
    <source>
        <dbReference type="SAM" id="MobiDB-lite"/>
    </source>
</evidence>
<comment type="subcellular location">
    <subcellularLocation>
        <location evidence="1">Nucleus</location>
    </subcellularLocation>
</comment>
<dbReference type="GO" id="GO:0001003">
    <property type="term" value="F:RNA polymerase III type 2 promoter sequence-specific DNA binding"/>
    <property type="evidence" value="ECO:0007669"/>
    <property type="project" value="TreeGrafter"/>
</dbReference>
<dbReference type="Pfam" id="PF17682">
    <property type="entry name" value="Tau95_N"/>
    <property type="match status" value="1"/>
</dbReference>
<dbReference type="InterPro" id="IPR040454">
    <property type="entry name" value="TF_IIIC_Tfc1/Sfc1"/>
</dbReference>
<accession>A0A813DZN1</accession>
<comment type="caution">
    <text evidence="8">The sequence shown here is derived from an EMBL/GenBank/DDBJ whole genome shotgun (WGS) entry which is preliminary data.</text>
</comment>
<dbReference type="GO" id="GO:0000127">
    <property type="term" value="C:transcription factor TFIIIC complex"/>
    <property type="evidence" value="ECO:0007669"/>
    <property type="project" value="InterPro"/>
</dbReference>
<dbReference type="Pfam" id="PF09734">
    <property type="entry name" value="Tau95"/>
    <property type="match status" value="1"/>
</dbReference>
<dbReference type="Proteomes" id="UP000654075">
    <property type="component" value="Unassembled WGS sequence"/>
</dbReference>
<dbReference type="GO" id="GO:0006384">
    <property type="term" value="P:transcription initiation at RNA polymerase III promoter"/>
    <property type="evidence" value="ECO:0007669"/>
    <property type="project" value="InterPro"/>
</dbReference>
<name>A0A813DZN1_POLGL</name>
<dbReference type="PANTHER" id="PTHR13230:SF5">
    <property type="entry name" value="GENERAL TRANSCRIPTION FACTOR 3C POLYPEPTIDE 5"/>
    <property type="match status" value="1"/>
</dbReference>
<protein>
    <recommendedName>
        <fullName evidence="10">Transcription factor IIIC subunit 5 HTH domain-containing protein</fullName>
    </recommendedName>
</protein>
<dbReference type="OMA" id="PPEYFVR"/>
<evidence type="ECO:0000313" key="9">
    <source>
        <dbReference type="Proteomes" id="UP000654075"/>
    </source>
</evidence>
<keyword evidence="3" id="KW-0804">Transcription</keyword>
<keyword evidence="9" id="KW-1185">Reference proteome</keyword>
<dbReference type="GO" id="GO:0005634">
    <property type="term" value="C:nucleus"/>
    <property type="evidence" value="ECO:0007669"/>
    <property type="project" value="UniProtKB-SubCell"/>
</dbReference>